<feature type="transmembrane region" description="Helical" evidence="6">
    <location>
        <begin position="335"/>
        <end position="356"/>
    </location>
</feature>
<proteinExistence type="predicted"/>
<dbReference type="InterPro" id="IPR011701">
    <property type="entry name" value="MFS"/>
</dbReference>
<dbReference type="CDD" id="cd06173">
    <property type="entry name" value="MFS_MefA_like"/>
    <property type="match status" value="1"/>
</dbReference>
<feature type="transmembrane region" description="Helical" evidence="6">
    <location>
        <begin position="362"/>
        <end position="384"/>
    </location>
</feature>
<keyword evidence="4 6" id="KW-1133">Transmembrane helix</keyword>
<dbReference type="Gene3D" id="1.20.1250.20">
    <property type="entry name" value="MFS general substrate transporter like domains"/>
    <property type="match status" value="1"/>
</dbReference>
<dbReference type="InterPro" id="IPR036259">
    <property type="entry name" value="MFS_trans_sf"/>
</dbReference>
<dbReference type="PANTHER" id="PTHR23513:SF11">
    <property type="entry name" value="STAPHYLOFERRIN A TRANSPORTER"/>
    <property type="match status" value="1"/>
</dbReference>
<dbReference type="Pfam" id="PF07690">
    <property type="entry name" value="MFS_1"/>
    <property type="match status" value="1"/>
</dbReference>
<protein>
    <submittedName>
        <fullName evidence="7">Predicted arabinose efflux permease, MFS family</fullName>
    </submittedName>
</protein>
<keyword evidence="3 6" id="KW-0812">Transmembrane</keyword>
<dbReference type="EMBL" id="OBDY01000036">
    <property type="protein sequence ID" value="SNY69791.1"/>
    <property type="molecule type" value="Genomic_DNA"/>
</dbReference>
<feature type="transmembrane region" description="Helical" evidence="6">
    <location>
        <begin position="248"/>
        <end position="268"/>
    </location>
</feature>
<evidence type="ECO:0000256" key="5">
    <source>
        <dbReference type="ARBA" id="ARBA00023136"/>
    </source>
</evidence>
<feature type="transmembrane region" description="Helical" evidence="6">
    <location>
        <begin position="275"/>
        <end position="294"/>
    </location>
</feature>
<sequence>MRLLLRNPEFRAVALTEVLSVLGDQLSRVALALLVFGRTGSAALSGLTYALTYLPTVAGSLLLSPVADRRPRREILIAIDVARAVLLLVMAIPGAPLPVLCALVATSAFLSGPYQAARLAMLRDILPQEQYGAGMAVRQSLNQGAMLAGFTSGGLLATAFTPSTCLLVDSGTFALAALIVTAFVRRRPAAGAGDAARTVAPTFRLIGRTPALRAVYLMTFSALFFIAPEALAVALVAERGLDPRWTGLFMASAGLFSVAILPLFARFVTAAHYPVAFPIACVAPGLPLLAVAALDNPYLIMLFAGLSGAMWAVLIVISVSTFAQLLPDDQRARGMGIAASTNGASHGAGALLAGLMAQSLGAGAAITLLGLASLLFAAAPIVLWRRAQGSRALSTA</sequence>
<organism evidence="7 8">
    <name type="scientific">Paractinoplanes atraurantiacus</name>
    <dbReference type="NCBI Taxonomy" id="1036182"/>
    <lineage>
        <taxon>Bacteria</taxon>
        <taxon>Bacillati</taxon>
        <taxon>Actinomycetota</taxon>
        <taxon>Actinomycetes</taxon>
        <taxon>Micromonosporales</taxon>
        <taxon>Micromonosporaceae</taxon>
        <taxon>Paractinoplanes</taxon>
    </lineage>
</organism>
<evidence type="ECO:0000256" key="3">
    <source>
        <dbReference type="ARBA" id="ARBA00022692"/>
    </source>
</evidence>
<accession>A0A285KEU1</accession>
<keyword evidence="5 6" id="KW-0472">Membrane</keyword>
<evidence type="ECO:0000256" key="2">
    <source>
        <dbReference type="ARBA" id="ARBA00022475"/>
    </source>
</evidence>
<dbReference type="SUPFAM" id="SSF103473">
    <property type="entry name" value="MFS general substrate transporter"/>
    <property type="match status" value="1"/>
</dbReference>
<comment type="subcellular location">
    <subcellularLocation>
        <location evidence="1">Cell membrane</location>
        <topology evidence="1">Multi-pass membrane protein</topology>
    </subcellularLocation>
</comment>
<evidence type="ECO:0000256" key="1">
    <source>
        <dbReference type="ARBA" id="ARBA00004651"/>
    </source>
</evidence>
<dbReference type="AlphaFoldDB" id="A0A285KEU1"/>
<gene>
    <name evidence="7" type="ORF">SAMN05421748_13611</name>
</gene>
<evidence type="ECO:0000313" key="7">
    <source>
        <dbReference type="EMBL" id="SNY69791.1"/>
    </source>
</evidence>
<dbReference type="RefSeq" id="WP_179855623.1">
    <property type="nucleotide sequence ID" value="NZ_OBDY01000036.1"/>
</dbReference>
<feature type="transmembrane region" description="Helical" evidence="6">
    <location>
        <begin position="300"/>
        <end position="323"/>
    </location>
</feature>
<feature type="transmembrane region" description="Helical" evidence="6">
    <location>
        <begin position="166"/>
        <end position="184"/>
    </location>
</feature>
<name>A0A285KEU1_9ACTN</name>
<feature type="transmembrane region" description="Helical" evidence="6">
    <location>
        <begin position="214"/>
        <end position="236"/>
    </location>
</feature>
<evidence type="ECO:0000256" key="6">
    <source>
        <dbReference type="SAM" id="Phobius"/>
    </source>
</evidence>
<dbReference type="GO" id="GO:0022857">
    <property type="term" value="F:transmembrane transporter activity"/>
    <property type="evidence" value="ECO:0007669"/>
    <property type="project" value="InterPro"/>
</dbReference>
<dbReference type="PANTHER" id="PTHR23513">
    <property type="entry name" value="INTEGRAL MEMBRANE EFFLUX PROTEIN-RELATED"/>
    <property type="match status" value="1"/>
</dbReference>
<reference evidence="7 8" key="1">
    <citation type="submission" date="2017-09" db="EMBL/GenBank/DDBJ databases">
        <authorList>
            <person name="Ehlers B."/>
            <person name="Leendertz F.H."/>
        </authorList>
    </citation>
    <scope>NUCLEOTIDE SEQUENCE [LARGE SCALE GENOMIC DNA]</scope>
    <source>
        <strain evidence="7 8">CGMCC 4.6857</strain>
    </source>
</reference>
<dbReference type="GO" id="GO:0005886">
    <property type="term" value="C:plasma membrane"/>
    <property type="evidence" value="ECO:0007669"/>
    <property type="project" value="UniProtKB-SubCell"/>
</dbReference>
<keyword evidence="8" id="KW-1185">Reference proteome</keyword>
<dbReference type="Proteomes" id="UP000219612">
    <property type="component" value="Unassembled WGS sequence"/>
</dbReference>
<keyword evidence="2" id="KW-1003">Cell membrane</keyword>
<feature type="transmembrane region" description="Helical" evidence="6">
    <location>
        <begin position="42"/>
        <end position="63"/>
    </location>
</feature>
<evidence type="ECO:0000313" key="8">
    <source>
        <dbReference type="Proteomes" id="UP000219612"/>
    </source>
</evidence>
<evidence type="ECO:0000256" key="4">
    <source>
        <dbReference type="ARBA" id="ARBA00022989"/>
    </source>
</evidence>